<dbReference type="EnsemblMetazoa" id="CLYHEMT007291.1">
    <property type="protein sequence ID" value="CLYHEMP007291.1"/>
    <property type="gene ID" value="CLYHEMG007291"/>
</dbReference>
<evidence type="ECO:0000313" key="5">
    <source>
        <dbReference type="Proteomes" id="UP000594262"/>
    </source>
</evidence>
<accession>A0A7M5U7Z6</accession>
<feature type="coiled-coil region" evidence="2">
    <location>
        <begin position="55"/>
        <end position="82"/>
    </location>
</feature>
<feature type="compositionally biased region" description="Basic and acidic residues" evidence="3">
    <location>
        <begin position="458"/>
        <end position="471"/>
    </location>
</feature>
<proteinExistence type="predicted"/>
<evidence type="ECO:0000256" key="3">
    <source>
        <dbReference type="SAM" id="MobiDB-lite"/>
    </source>
</evidence>
<dbReference type="EnsemblMetazoa" id="CLYHEMT007291.2">
    <property type="protein sequence ID" value="CLYHEMP007291.2"/>
    <property type="gene ID" value="CLYHEMG007291"/>
</dbReference>
<evidence type="ECO:0000256" key="2">
    <source>
        <dbReference type="SAM" id="Coils"/>
    </source>
</evidence>
<evidence type="ECO:0000256" key="1">
    <source>
        <dbReference type="ARBA" id="ARBA00023054"/>
    </source>
</evidence>
<dbReference type="GeneID" id="136821910"/>
<protein>
    <recommendedName>
        <fullName evidence="6">Coiled-coil domain-containing protein 148</fullName>
    </recommendedName>
</protein>
<dbReference type="Proteomes" id="UP000594262">
    <property type="component" value="Unplaced"/>
</dbReference>
<dbReference type="PANTHER" id="PTHR21549">
    <property type="entry name" value="MUTATED IN BLADDER CANCER 1"/>
    <property type="match status" value="1"/>
</dbReference>
<dbReference type="PANTHER" id="PTHR21549:SF1">
    <property type="entry name" value="COILED-COIL DOMAIN-CONTAINING PROTEIN 148"/>
    <property type="match status" value="1"/>
</dbReference>
<dbReference type="RefSeq" id="XP_066934241.1">
    <property type="nucleotide sequence ID" value="XM_067078140.1"/>
</dbReference>
<name>A0A7M5U7Z6_9CNID</name>
<keyword evidence="1 2" id="KW-0175">Coiled coil</keyword>
<dbReference type="AlphaFoldDB" id="A0A7M5U7Z6"/>
<organism evidence="4 5">
    <name type="scientific">Clytia hemisphaerica</name>
    <dbReference type="NCBI Taxonomy" id="252671"/>
    <lineage>
        <taxon>Eukaryota</taxon>
        <taxon>Metazoa</taxon>
        <taxon>Cnidaria</taxon>
        <taxon>Hydrozoa</taxon>
        <taxon>Hydroidolina</taxon>
        <taxon>Leptothecata</taxon>
        <taxon>Obeliida</taxon>
        <taxon>Clytiidae</taxon>
        <taxon>Clytia</taxon>
    </lineage>
</organism>
<evidence type="ECO:0000313" key="4">
    <source>
        <dbReference type="EnsemblMetazoa" id="CLYHEMP007291.2"/>
    </source>
</evidence>
<keyword evidence="5" id="KW-1185">Reference proteome</keyword>
<sequence length="646" mass="77482">MSGRDFKNFLSVHQKQIGQQDPKLVQRFLAGHKPNYKPVDYEKVQLLTQIRKSSANRGLKRVEKLEQNVKKSREEQMIQEHRRLWEIEMRKLKESEEKVLREIELLHPLAPNLNEKTSAKEELYEEITDYEDHLRYELKRFVKGTVDTVLMLREDLLSWLKTNRHKLAIGHHDSQQEDGIIKTIESVKQQQSHLMEDLADQRREIEEEIFSMVYEQDLQPTDHGYETDRPSSSCSAMSAHTIASTSCYSTFGKLPRIELGPPLHLNELYCPDEQLREDCLLEFDVLDERYSIELETLEEQYHDVISNMPNNGWSDDDCLRFRHTINQYNSISNNRRQMYLHRLAIEFPEKTSRDIKNFEQFAFRHKSLQRRMKALLLAWRRDREDLILRVTAIFHEAALQYKKKQKDVIEHTKQKFVCNYLREKLNDYREERLELMKLEADEQRIREEAETRKRKAKEKKEKSKRDKEKQKIQEYKERQNIHTAQLEELDQLRLIELQERRAMQRCHDMERVKYRDEVRTEKLEDLRQQKFNEEMEQVEKEKRMKKITEQINSNVKEDANRIYEPTQTTLAHTRVEDHVERDAKAPLFNVYTYNVNQVAQDKRVKIEAALRRANLHMTDYGRNMIANAQPPSKPRPDMQSTAFNKT</sequence>
<dbReference type="OrthoDB" id="448087at2759"/>
<feature type="region of interest" description="Disordered" evidence="3">
    <location>
        <begin position="624"/>
        <end position="646"/>
    </location>
</feature>
<feature type="region of interest" description="Disordered" evidence="3">
    <location>
        <begin position="446"/>
        <end position="471"/>
    </location>
</feature>
<evidence type="ECO:0008006" key="6">
    <source>
        <dbReference type="Google" id="ProtNLM"/>
    </source>
</evidence>
<dbReference type="InterPro" id="IPR039902">
    <property type="entry name" value="CCDC148/CCDC112"/>
</dbReference>
<reference evidence="4" key="1">
    <citation type="submission" date="2021-01" db="UniProtKB">
        <authorList>
            <consortium name="EnsemblMetazoa"/>
        </authorList>
    </citation>
    <scope>IDENTIFICATION</scope>
</reference>